<dbReference type="Proteomes" id="UP001595904">
    <property type="component" value="Unassembled WGS sequence"/>
</dbReference>
<name>A0ABV8SRE0_9GAMM</name>
<evidence type="ECO:0000313" key="1">
    <source>
        <dbReference type="EMBL" id="MFC4309996.1"/>
    </source>
</evidence>
<dbReference type="Pfam" id="PF05973">
    <property type="entry name" value="Gp49"/>
    <property type="match status" value="1"/>
</dbReference>
<proteinExistence type="predicted"/>
<keyword evidence="2" id="KW-1185">Reference proteome</keyword>
<dbReference type="RefSeq" id="WP_380597125.1">
    <property type="nucleotide sequence ID" value="NZ_JBHSDU010000003.1"/>
</dbReference>
<gene>
    <name evidence="1" type="ORF">ACFPN2_12975</name>
</gene>
<evidence type="ECO:0000313" key="2">
    <source>
        <dbReference type="Proteomes" id="UP001595904"/>
    </source>
</evidence>
<reference evidence="2" key="1">
    <citation type="journal article" date="2019" name="Int. J. Syst. Evol. Microbiol.">
        <title>The Global Catalogue of Microorganisms (GCM) 10K type strain sequencing project: providing services to taxonomists for standard genome sequencing and annotation.</title>
        <authorList>
            <consortium name="The Broad Institute Genomics Platform"/>
            <consortium name="The Broad Institute Genome Sequencing Center for Infectious Disease"/>
            <person name="Wu L."/>
            <person name="Ma J."/>
        </authorList>
    </citation>
    <scope>NUCLEOTIDE SEQUENCE [LARGE SCALE GENOMIC DNA]</scope>
    <source>
        <strain evidence="2">CGMCC 1.10759</strain>
    </source>
</reference>
<dbReference type="InterPro" id="IPR009241">
    <property type="entry name" value="HigB-like"/>
</dbReference>
<protein>
    <submittedName>
        <fullName evidence="1">Type II toxin-antitoxin system RelE/ParE family toxin</fullName>
    </submittedName>
</protein>
<dbReference type="EMBL" id="JBHSDU010000003">
    <property type="protein sequence ID" value="MFC4309996.1"/>
    <property type="molecule type" value="Genomic_DNA"/>
</dbReference>
<sequence>MPKLTTSLAIYTRTGIVTIEARKPLYWEGSSKKDFKGFPIAVQKDMGVALYVVQLGGTPESAKPWKGNGSGMYELVEDHRGDTFRAVYTVRMGDAVHVLHAFQKKSKSGIATPRPDVELIEKRLKAVIARYGRQGECNEPQR</sequence>
<comment type="caution">
    <text evidence="1">The sequence shown here is derived from an EMBL/GenBank/DDBJ whole genome shotgun (WGS) entry which is preliminary data.</text>
</comment>
<organism evidence="1 2">
    <name type="scientific">Steroidobacter flavus</name>
    <dbReference type="NCBI Taxonomy" id="1842136"/>
    <lineage>
        <taxon>Bacteria</taxon>
        <taxon>Pseudomonadati</taxon>
        <taxon>Pseudomonadota</taxon>
        <taxon>Gammaproteobacteria</taxon>
        <taxon>Steroidobacterales</taxon>
        <taxon>Steroidobacteraceae</taxon>
        <taxon>Steroidobacter</taxon>
    </lineage>
</organism>
<accession>A0ABV8SRE0</accession>